<dbReference type="PROSITE" id="PS50110">
    <property type="entry name" value="RESPONSE_REGULATORY"/>
    <property type="match status" value="1"/>
</dbReference>
<dbReference type="RefSeq" id="WP_020897163.1">
    <property type="nucleotide sequence ID" value="NZ_ATMR01000199.1"/>
</dbReference>
<dbReference type="Pfam" id="PF04397">
    <property type="entry name" value="LytTR"/>
    <property type="match status" value="1"/>
</dbReference>
<dbReference type="Gene3D" id="3.40.50.2300">
    <property type="match status" value="1"/>
</dbReference>
<evidence type="ECO:0000313" key="5">
    <source>
        <dbReference type="Proteomes" id="UP000014962"/>
    </source>
</evidence>
<dbReference type="Gene3D" id="2.40.50.1020">
    <property type="entry name" value="LytTr DNA-binding domain"/>
    <property type="match status" value="1"/>
</dbReference>
<feature type="domain" description="Response regulatory" evidence="2">
    <location>
        <begin position="7"/>
        <end position="118"/>
    </location>
</feature>
<dbReference type="STRING" id="641526.ADIWIN_3650"/>
<dbReference type="AlphaFoldDB" id="S7WU75"/>
<dbReference type="GO" id="GO:0003677">
    <property type="term" value="F:DNA binding"/>
    <property type="evidence" value="ECO:0007669"/>
    <property type="project" value="InterPro"/>
</dbReference>
<dbReference type="Pfam" id="PF00072">
    <property type="entry name" value="Response_reg"/>
    <property type="match status" value="1"/>
</dbReference>
<dbReference type="InterPro" id="IPR011006">
    <property type="entry name" value="CheY-like_superfamily"/>
</dbReference>
<dbReference type="EMBL" id="ATMR01000199">
    <property type="protein sequence ID" value="EPR70294.1"/>
    <property type="molecule type" value="Genomic_DNA"/>
</dbReference>
<dbReference type="InterPro" id="IPR001789">
    <property type="entry name" value="Sig_transdc_resp-reg_receiver"/>
</dbReference>
<organism evidence="4 5">
    <name type="scientific">Winogradskyella psychrotolerans RS-3</name>
    <dbReference type="NCBI Taxonomy" id="641526"/>
    <lineage>
        <taxon>Bacteria</taxon>
        <taxon>Pseudomonadati</taxon>
        <taxon>Bacteroidota</taxon>
        <taxon>Flavobacteriia</taxon>
        <taxon>Flavobacteriales</taxon>
        <taxon>Flavobacteriaceae</taxon>
        <taxon>Winogradskyella</taxon>
    </lineage>
</organism>
<dbReference type="PANTHER" id="PTHR37299">
    <property type="entry name" value="TRANSCRIPTIONAL REGULATOR-RELATED"/>
    <property type="match status" value="1"/>
</dbReference>
<proteinExistence type="predicted"/>
<feature type="domain" description="HTH LytTR-type" evidence="3">
    <location>
        <begin position="139"/>
        <end position="213"/>
    </location>
</feature>
<evidence type="ECO:0000259" key="3">
    <source>
        <dbReference type="PROSITE" id="PS50930"/>
    </source>
</evidence>
<evidence type="ECO:0000256" key="1">
    <source>
        <dbReference type="PROSITE-ProRule" id="PRU00169"/>
    </source>
</evidence>
<accession>S7WU75</accession>
<dbReference type="InterPro" id="IPR007492">
    <property type="entry name" value="LytTR_DNA-bd_dom"/>
</dbReference>
<comment type="caution">
    <text evidence="4">The sequence shown here is derived from an EMBL/GenBank/DDBJ whole genome shotgun (WGS) entry which is preliminary data.</text>
</comment>
<evidence type="ECO:0000313" key="4">
    <source>
        <dbReference type="EMBL" id="EPR70294.1"/>
    </source>
</evidence>
<evidence type="ECO:0000259" key="2">
    <source>
        <dbReference type="PROSITE" id="PS50110"/>
    </source>
</evidence>
<reference evidence="4 5" key="1">
    <citation type="journal article" date="2013" name="Genome Announc.">
        <title>Draft Genome Sequence of Winogradskyella psychrotolerans RS-3T, Isolated from the Marine Transect of Kongsfjorden, Ny-Alesund, Svalbard, Arctic Ocean.</title>
        <authorList>
            <person name="Kumar Pinnaka A."/>
            <person name="Ara S."/>
            <person name="Singh A."/>
            <person name="Shivaji S."/>
        </authorList>
    </citation>
    <scope>NUCLEOTIDE SEQUENCE [LARGE SCALE GENOMIC DNA]</scope>
    <source>
        <strain evidence="4 5">RS-3</strain>
    </source>
</reference>
<dbReference type="Proteomes" id="UP000014962">
    <property type="component" value="Unassembled WGS sequence"/>
</dbReference>
<sequence length="242" mass="28161">MSSIKITCSIVDDEPMALNLVESYVEKTPFLELKNKFSSAIEAMEVLKSNPVDLLFLDIQMPDLTGIEFSKMLPKETRVIFTTAFDHYALEGFKVEAIDYLLKPFDYAEFLAAANKANTWFELVKGKRESILSKEKEFLFVKSEYKQLRVKLADVLYFEGLKDYIKIWLKDNPKPILTLMSLKSLEEELPESQFMRVHRSFIVSLNNIDVIERSQIIINQQRITVSEQYKSKFLEFINNNSL</sequence>
<dbReference type="eggNOG" id="COG3279">
    <property type="taxonomic scope" value="Bacteria"/>
</dbReference>
<gene>
    <name evidence="4" type="ORF">ADIWIN_3650</name>
</gene>
<dbReference type="PROSITE" id="PS50930">
    <property type="entry name" value="HTH_LYTTR"/>
    <property type="match status" value="1"/>
</dbReference>
<dbReference type="SUPFAM" id="SSF52172">
    <property type="entry name" value="CheY-like"/>
    <property type="match status" value="1"/>
</dbReference>
<keyword evidence="1" id="KW-0597">Phosphoprotein</keyword>
<feature type="modified residue" description="4-aspartylphosphate" evidence="1">
    <location>
        <position position="58"/>
    </location>
</feature>
<dbReference type="GO" id="GO:0000156">
    <property type="term" value="F:phosphorelay response regulator activity"/>
    <property type="evidence" value="ECO:0007669"/>
    <property type="project" value="InterPro"/>
</dbReference>
<keyword evidence="5" id="KW-1185">Reference proteome</keyword>
<name>S7WU75_9FLAO</name>
<dbReference type="InterPro" id="IPR046947">
    <property type="entry name" value="LytR-like"/>
</dbReference>
<dbReference type="PATRIC" id="fig|641526.4.peg.3620"/>
<dbReference type="PANTHER" id="PTHR37299:SF1">
    <property type="entry name" value="STAGE 0 SPORULATION PROTEIN A HOMOLOG"/>
    <property type="match status" value="1"/>
</dbReference>
<protein>
    <submittedName>
        <fullName evidence="4">Two-component system response regulator</fullName>
    </submittedName>
</protein>
<dbReference type="SMART" id="SM00850">
    <property type="entry name" value="LytTR"/>
    <property type="match status" value="1"/>
</dbReference>
<dbReference type="SMART" id="SM00448">
    <property type="entry name" value="REC"/>
    <property type="match status" value="1"/>
</dbReference>